<name>A0A1G2D4X3_9BACT</name>
<dbReference type="Pfam" id="PF01370">
    <property type="entry name" value="Epimerase"/>
    <property type="match status" value="1"/>
</dbReference>
<dbReference type="STRING" id="1798661.A3D65_01940"/>
<dbReference type="Gene3D" id="3.40.50.720">
    <property type="entry name" value="NAD(P)-binding Rossmann-like Domain"/>
    <property type="match status" value="1"/>
</dbReference>
<evidence type="ECO:0000256" key="1">
    <source>
        <dbReference type="ARBA" id="ARBA00007637"/>
    </source>
</evidence>
<sequence>MSFSRIFITGGTGFTGSHLARRFLGEGAEVHVTHRRGSSLERVKDIQNLLVLHEVDLADSHAVVSLLDVVKPDAVFHLGADLHQQGIEPLVEPLVRTNVLTTALALEWARKHDVVFVYAGTFSEYLPSSTPVRETAQLGPQEFYSLTKLAGTLRTSQMGKLGVPAVSLRIFTPYGPGMREGRLVRNAIERALAGEPIPLSSPQVTRDFIFVDDLVDLYIAAGNSARKFPGEVWNAGGGKATTQEEFSKLILGMTGSSSTIEWSTRGALAYDGELWQADLEKTKRMLGWSPAHDLRSGIEKTIAWYRKNTPRV</sequence>
<comment type="caution">
    <text evidence="3">The sequence shown here is derived from an EMBL/GenBank/DDBJ whole genome shotgun (WGS) entry which is preliminary data.</text>
</comment>
<organism evidence="3 4">
    <name type="scientific">Candidatus Lloydbacteria bacterium RIFCSPHIGHO2_02_FULL_50_13</name>
    <dbReference type="NCBI Taxonomy" id="1798661"/>
    <lineage>
        <taxon>Bacteria</taxon>
        <taxon>Candidatus Lloydiibacteriota</taxon>
    </lineage>
</organism>
<comment type="similarity">
    <text evidence="1">Belongs to the NAD(P)-dependent epimerase/dehydratase family.</text>
</comment>
<proteinExistence type="inferred from homology"/>
<dbReference type="PANTHER" id="PTHR43000">
    <property type="entry name" value="DTDP-D-GLUCOSE 4,6-DEHYDRATASE-RELATED"/>
    <property type="match status" value="1"/>
</dbReference>
<gene>
    <name evidence="3" type="ORF">A3D65_01940</name>
</gene>
<dbReference type="InterPro" id="IPR036291">
    <property type="entry name" value="NAD(P)-bd_dom_sf"/>
</dbReference>
<dbReference type="EMBL" id="MHLL01000031">
    <property type="protein sequence ID" value="OGZ08639.1"/>
    <property type="molecule type" value="Genomic_DNA"/>
</dbReference>
<dbReference type="InterPro" id="IPR001509">
    <property type="entry name" value="Epimerase_deHydtase"/>
</dbReference>
<dbReference type="SUPFAM" id="SSF51735">
    <property type="entry name" value="NAD(P)-binding Rossmann-fold domains"/>
    <property type="match status" value="1"/>
</dbReference>
<protein>
    <recommendedName>
        <fullName evidence="2">NAD-dependent epimerase/dehydratase domain-containing protein</fullName>
    </recommendedName>
</protein>
<dbReference type="AlphaFoldDB" id="A0A1G2D4X3"/>
<evidence type="ECO:0000259" key="2">
    <source>
        <dbReference type="Pfam" id="PF01370"/>
    </source>
</evidence>
<evidence type="ECO:0000313" key="4">
    <source>
        <dbReference type="Proteomes" id="UP000177996"/>
    </source>
</evidence>
<feature type="domain" description="NAD-dependent epimerase/dehydratase" evidence="2">
    <location>
        <begin position="6"/>
        <end position="236"/>
    </location>
</feature>
<accession>A0A1G2D4X3</accession>
<reference evidence="3 4" key="1">
    <citation type="journal article" date="2016" name="Nat. Commun.">
        <title>Thousands of microbial genomes shed light on interconnected biogeochemical processes in an aquifer system.</title>
        <authorList>
            <person name="Anantharaman K."/>
            <person name="Brown C.T."/>
            <person name="Hug L.A."/>
            <person name="Sharon I."/>
            <person name="Castelle C.J."/>
            <person name="Probst A.J."/>
            <person name="Thomas B.C."/>
            <person name="Singh A."/>
            <person name="Wilkins M.J."/>
            <person name="Karaoz U."/>
            <person name="Brodie E.L."/>
            <person name="Williams K.H."/>
            <person name="Hubbard S.S."/>
            <person name="Banfield J.F."/>
        </authorList>
    </citation>
    <scope>NUCLEOTIDE SEQUENCE [LARGE SCALE GENOMIC DNA]</scope>
</reference>
<dbReference type="Proteomes" id="UP000177996">
    <property type="component" value="Unassembled WGS sequence"/>
</dbReference>
<evidence type="ECO:0000313" key="3">
    <source>
        <dbReference type="EMBL" id="OGZ08639.1"/>
    </source>
</evidence>